<protein>
    <submittedName>
        <fullName evidence="2">Uncharacterized protein</fullName>
    </submittedName>
</protein>
<dbReference type="STRING" id="700598.Niako_6717"/>
<accession>G8TK03</accession>
<evidence type="ECO:0000313" key="3">
    <source>
        <dbReference type="Proteomes" id="UP000005438"/>
    </source>
</evidence>
<dbReference type="KEGG" id="nko:Niako_6717"/>
<sequence length="34" mass="4164">MLYDEYKYYIKIIMLHLGYNIAVNGIYLPFVYTK</sequence>
<organism evidence="2 3">
    <name type="scientific">Niastella koreensis (strain DSM 17620 / KACC 11465 / NBRC 106392 / GR20-10)</name>
    <dbReference type="NCBI Taxonomy" id="700598"/>
    <lineage>
        <taxon>Bacteria</taxon>
        <taxon>Pseudomonadati</taxon>
        <taxon>Bacteroidota</taxon>
        <taxon>Chitinophagia</taxon>
        <taxon>Chitinophagales</taxon>
        <taxon>Chitinophagaceae</taxon>
        <taxon>Niastella</taxon>
    </lineage>
</organism>
<name>G8TK03_NIAKG</name>
<keyword evidence="1" id="KW-1133">Transmembrane helix</keyword>
<gene>
    <name evidence="2" type="ordered locus">Niako_6717</name>
</gene>
<dbReference type="AlphaFoldDB" id="G8TK03"/>
<dbReference type="Proteomes" id="UP000005438">
    <property type="component" value="Chromosome"/>
</dbReference>
<feature type="transmembrane region" description="Helical" evidence="1">
    <location>
        <begin position="12"/>
        <end position="32"/>
    </location>
</feature>
<dbReference type="HOGENOM" id="CLU_3374813_0_0_10"/>
<keyword evidence="1" id="KW-0812">Transmembrane</keyword>
<dbReference type="EMBL" id="CP003178">
    <property type="protein sequence ID" value="AEW02941.1"/>
    <property type="molecule type" value="Genomic_DNA"/>
</dbReference>
<proteinExistence type="predicted"/>
<evidence type="ECO:0000256" key="1">
    <source>
        <dbReference type="SAM" id="Phobius"/>
    </source>
</evidence>
<keyword evidence="1" id="KW-0472">Membrane</keyword>
<reference evidence="2 3" key="1">
    <citation type="submission" date="2011-12" db="EMBL/GenBank/DDBJ databases">
        <title>The complete genome of Niastella koreensis GR20-10.</title>
        <authorList>
            <consortium name="US DOE Joint Genome Institute (JGI-PGF)"/>
            <person name="Lucas S."/>
            <person name="Han J."/>
            <person name="Lapidus A."/>
            <person name="Bruce D."/>
            <person name="Goodwin L."/>
            <person name="Pitluck S."/>
            <person name="Peters L."/>
            <person name="Kyrpides N."/>
            <person name="Mavromatis K."/>
            <person name="Ivanova N."/>
            <person name="Mikhailova N."/>
            <person name="Davenport K."/>
            <person name="Saunders E."/>
            <person name="Detter J.C."/>
            <person name="Tapia R."/>
            <person name="Han C."/>
            <person name="Land M."/>
            <person name="Hauser L."/>
            <person name="Markowitz V."/>
            <person name="Cheng J.-F."/>
            <person name="Hugenholtz P."/>
            <person name="Woyke T."/>
            <person name="Wu D."/>
            <person name="Tindall B."/>
            <person name="Pomrenke H."/>
            <person name="Brambilla E."/>
            <person name="Klenk H.-P."/>
            <person name="Eisen J.A."/>
        </authorList>
    </citation>
    <scope>NUCLEOTIDE SEQUENCE [LARGE SCALE GENOMIC DNA]</scope>
    <source>
        <strain evidence="3">DSM 17620 / KACC 11465 / NBRC 106392 / GR20-10</strain>
    </source>
</reference>
<evidence type="ECO:0000313" key="2">
    <source>
        <dbReference type="EMBL" id="AEW02941.1"/>
    </source>
</evidence>